<keyword evidence="5" id="KW-0411">Iron-sulfur</keyword>
<keyword evidence="4" id="KW-0408">Iron</keyword>
<dbReference type="InterPro" id="IPR012748">
    <property type="entry name" value="Rieske-like_NirD"/>
</dbReference>
<evidence type="ECO:0000256" key="5">
    <source>
        <dbReference type="ARBA" id="ARBA00023014"/>
    </source>
</evidence>
<gene>
    <name evidence="8" type="ORF">A7K91_18685</name>
</gene>
<keyword evidence="3" id="KW-0560">Oxidoreductase</keyword>
<evidence type="ECO:0000256" key="1">
    <source>
        <dbReference type="ARBA" id="ARBA00022714"/>
    </source>
</evidence>
<dbReference type="PANTHER" id="PTHR21496:SF23">
    <property type="entry name" value="3-PHENYLPROPIONATE_CINNAMIC ACID DIOXYGENASE FERREDOXIN SUBUNIT"/>
    <property type="match status" value="1"/>
</dbReference>
<dbReference type="PANTHER" id="PTHR21496">
    <property type="entry name" value="FERREDOXIN-RELATED"/>
    <property type="match status" value="1"/>
</dbReference>
<organism evidence="8 9">
    <name type="scientific">Paenibacillus oryzae</name>
    <dbReference type="NCBI Taxonomy" id="1844972"/>
    <lineage>
        <taxon>Bacteria</taxon>
        <taxon>Bacillati</taxon>
        <taxon>Bacillota</taxon>
        <taxon>Bacilli</taxon>
        <taxon>Bacillales</taxon>
        <taxon>Paenibacillaceae</taxon>
        <taxon>Paenibacillus</taxon>
    </lineage>
</organism>
<keyword evidence="9" id="KW-1185">Reference proteome</keyword>
<dbReference type="Gene3D" id="2.102.10.10">
    <property type="entry name" value="Rieske [2Fe-2S] iron-sulphur domain"/>
    <property type="match status" value="1"/>
</dbReference>
<dbReference type="AlphaFoldDB" id="A0A1A5YRC0"/>
<sequence length="108" mass="11675">MTTTKTTRLLVAHLSDIDVRSSRTVQVQGNDIALFRLTDGSVYAIDNKCPHKGGVLSEGMVCGSHIHCPLHDMKINLRTGKAEEPDDGCVTTYDVEIDSASGGVYLNL</sequence>
<dbReference type="Proteomes" id="UP000092024">
    <property type="component" value="Unassembled WGS sequence"/>
</dbReference>
<feature type="domain" description="Rieske" evidence="7">
    <location>
        <begin position="9"/>
        <end position="104"/>
    </location>
</feature>
<dbReference type="RefSeq" id="WP_068679892.1">
    <property type="nucleotide sequence ID" value="NZ_LYPA01000030.1"/>
</dbReference>
<dbReference type="GO" id="GO:0046872">
    <property type="term" value="F:metal ion binding"/>
    <property type="evidence" value="ECO:0007669"/>
    <property type="project" value="UniProtKB-KW"/>
</dbReference>
<keyword evidence="2" id="KW-0479">Metal-binding</keyword>
<dbReference type="InterPro" id="IPR036922">
    <property type="entry name" value="Rieske_2Fe-2S_sf"/>
</dbReference>
<keyword evidence="1" id="KW-0001">2Fe-2S</keyword>
<evidence type="ECO:0000256" key="2">
    <source>
        <dbReference type="ARBA" id="ARBA00022723"/>
    </source>
</evidence>
<dbReference type="Pfam" id="PF00355">
    <property type="entry name" value="Rieske"/>
    <property type="match status" value="1"/>
</dbReference>
<evidence type="ECO:0000259" key="7">
    <source>
        <dbReference type="PROSITE" id="PS51296"/>
    </source>
</evidence>
<accession>A0A1A5YRC0</accession>
<dbReference type="SUPFAM" id="SSF50022">
    <property type="entry name" value="ISP domain"/>
    <property type="match status" value="1"/>
</dbReference>
<protein>
    <submittedName>
        <fullName evidence="8">Nitrite reductase</fullName>
    </submittedName>
</protein>
<dbReference type="NCBIfam" id="TIGR02378">
    <property type="entry name" value="nirD_assim_sml"/>
    <property type="match status" value="1"/>
</dbReference>
<dbReference type="GO" id="GO:0004497">
    <property type="term" value="F:monooxygenase activity"/>
    <property type="evidence" value="ECO:0007669"/>
    <property type="project" value="UniProtKB-ARBA"/>
</dbReference>
<dbReference type="CDD" id="cd03530">
    <property type="entry name" value="Rieske_NirD_small_Bacillus"/>
    <property type="match status" value="1"/>
</dbReference>
<dbReference type="InterPro" id="IPR017941">
    <property type="entry name" value="Rieske_2Fe-2S"/>
</dbReference>
<name>A0A1A5YRC0_9BACL</name>
<dbReference type="PROSITE" id="PS51296">
    <property type="entry name" value="RIESKE"/>
    <property type="match status" value="1"/>
</dbReference>
<dbReference type="GO" id="GO:0008942">
    <property type="term" value="F:nitrite reductase [NAD(P)H] activity"/>
    <property type="evidence" value="ECO:0007669"/>
    <property type="project" value="InterPro"/>
</dbReference>
<dbReference type="OrthoDB" id="593800at2"/>
<comment type="caution">
    <text evidence="8">The sequence shown here is derived from an EMBL/GenBank/DDBJ whole genome shotgun (WGS) entry which is preliminary data.</text>
</comment>
<evidence type="ECO:0000256" key="3">
    <source>
        <dbReference type="ARBA" id="ARBA00023002"/>
    </source>
</evidence>
<evidence type="ECO:0000256" key="6">
    <source>
        <dbReference type="ARBA" id="ARBA00023063"/>
    </source>
</evidence>
<evidence type="ECO:0000313" key="9">
    <source>
        <dbReference type="Proteomes" id="UP000092024"/>
    </source>
</evidence>
<evidence type="ECO:0000313" key="8">
    <source>
        <dbReference type="EMBL" id="OBR67960.1"/>
    </source>
</evidence>
<evidence type="ECO:0000256" key="4">
    <source>
        <dbReference type="ARBA" id="ARBA00023004"/>
    </source>
</evidence>
<reference evidence="8 9" key="1">
    <citation type="submission" date="2016-05" db="EMBL/GenBank/DDBJ databases">
        <title>Paenibacillus oryzae. sp. nov., isolated from the rice root.</title>
        <authorList>
            <person name="Zhang J."/>
            <person name="Zhang X."/>
        </authorList>
    </citation>
    <scope>NUCLEOTIDE SEQUENCE [LARGE SCALE GENOMIC DNA]</scope>
    <source>
        <strain evidence="8 9">1DrF-4</strain>
    </source>
</reference>
<keyword evidence="6" id="KW-0534">Nitrate assimilation</keyword>
<dbReference type="GO" id="GO:0042128">
    <property type="term" value="P:nitrate assimilation"/>
    <property type="evidence" value="ECO:0007669"/>
    <property type="project" value="UniProtKB-KW"/>
</dbReference>
<dbReference type="GO" id="GO:0016705">
    <property type="term" value="F:oxidoreductase activity, acting on paired donors, with incorporation or reduction of molecular oxygen"/>
    <property type="evidence" value="ECO:0007669"/>
    <property type="project" value="UniProtKB-ARBA"/>
</dbReference>
<dbReference type="GO" id="GO:0051537">
    <property type="term" value="F:2 iron, 2 sulfur cluster binding"/>
    <property type="evidence" value="ECO:0007669"/>
    <property type="project" value="UniProtKB-KW"/>
</dbReference>
<proteinExistence type="predicted"/>
<dbReference type="EMBL" id="LYPA01000030">
    <property type="protein sequence ID" value="OBR67960.1"/>
    <property type="molecule type" value="Genomic_DNA"/>
</dbReference>
<dbReference type="STRING" id="1844972.A7K91_18685"/>